<name>A0A133V7Q8_9EURY</name>
<evidence type="ECO:0000313" key="1">
    <source>
        <dbReference type="EMBL" id="KXB02490.1"/>
    </source>
</evidence>
<reference evidence="1 2" key="1">
    <citation type="journal article" date="2016" name="Sci. Rep.">
        <title>Metabolic traits of an uncultured archaeal lineage -MSBL1- from brine pools of the Red Sea.</title>
        <authorList>
            <person name="Mwirichia R."/>
            <person name="Alam I."/>
            <person name="Rashid M."/>
            <person name="Vinu M."/>
            <person name="Ba-Alawi W."/>
            <person name="Anthony Kamau A."/>
            <person name="Kamanda Ngugi D."/>
            <person name="Goker M."/>
            <person name="Klenk H.P."/>
            <person name="Bajic V."/>
            <person name="Stingl U."/>
        </authorList>
    </citation>
    <scope>NUCLEOTIDE SEQUENCE [LARGE SCALE GENOMIC DNA]</scope>
    <source>
        <strain evidence="1">SCGC-AAA261D19</strain>
    </source>
</reference>
<dbReference type="AlphaFoldDB" id="A0A133V7Q8"/>
<keyword evidence="2" id="KW-1185">Reference proteome</keyword>
<dbReference type="Proteomes" id="UP000070400">
    <property type="component" value="Unassembled WGS sequence"/>
</dbReference>
<evidence type="ECO:0000313" key="2">
    <source>
        <dbReference type="Proteomes" id="UP000070400"/>
    </source>
</evidence>
<gene>
    <name evidence="1" type="ORF">AKJ43_01615</name>
</gene>
<accession>A0A133V7Q8</accession>
<dbReference type="EMBL" id="LHXX01000014">
    <property type="protein sequence ID" value="KXB02490.1"/>
    <property type="molecule type" value="Genomic_DNA"/>
</dbReference>
<organism evidence="1 2">
    <name type="scientific">candidate division MSBL1 archaeon SCGC-AAA261D19</name>
    <dbReference type="NCBI Taxonomy" id="1698273"/>
    <lineage>
        <taxon>Archaea</taxon>
        <taxon>Methanobacteriati</taxon>
        <taxon>Methanobacteriota</taxon>
        <taxon>candidate division MSBL1</taxon>
    </lineage>
</organism>
<comment type="caution">
    <text evidence="1">The sequence shown here is derived from an EMBL/GenBank/DDBJ whole genome shotgun (WGS) entry which is preliminary data.</text>
</comment>
<protein>
    <submittedName>
        <fullName evidence="1">Uncharacterized protein</fullName>
    </submittedName>
</protein>
<proteinExistence type="predicted"/>
<sequence>MLMPRVKGKGIKLVCSNCGSWQKLTNENDYKIGGRKKERKTGKVAVVERSEEEEEKRKKKLREELGYDIDTDAYAELYESY</sequence>